<organism evidence="2 3">
    <name type="scientific">Brevibacterium jeotgali</name>
    <dbReference type="NCBI Taxonomy" id="1262550"/>
    <lineage>
        <taxon>Bacteria</taxon>
        <taxon>Bacillati</taxon>
        <taxon>Actinomycetota</taxon>
        <taxon>Actinomycetes</taxon>
        <taxon>Micrococcales</taxon>
        <taxon>Brevibacteriaceae</taxon>
        <taxon>Brevibacterium</taxon>
    </lineage>
</organism>
<dbReference type="EMBL" id="FXZM01000003">
    <property type="protein sequence ID" value="SMY11233.1"/>
    <property type="molecule type" value="Genomic_DNA"/>
</dbReference>
<dbReference type="PIRSF" id="PIRSF010260">
    <property type="entry name" value="UCP010260"/>
    <property type="match status" value="1"/>
</dbReference>
<gene>
    <name evidence="2" type="ORF">BJEO58_00816</name>
</gene>
<reference evidence="3" key="1">
    <citation type="submission" date="2017-03" db="EMBL/GenBank/DDBJ databases">
        <authorList>
            <person name="Monnet C."/>
        </authorList>
    </citation>
    <scope>NUCLEOTIDE SEQUENCE [LARGE SCALE GENOMIC DNA]</scope>
    <source>
        <strain evidence="3">SJ5-8</strain>
    </source>
</reference>
<keyword evidence="3" id="KW-1185">Reference proteome</keyword>
<accession>A0A2H1L499</accession>
<proteinExistence type="predicted"/>
<dbReference type="PANTHER" id="PTHR34202">
    <property type="entry name" value="UPF0548 PROTEIN"/>
    <property type="match status" value="1"/>
</dbReference>
<dbReference type="RefSeq" id="WP_101587979.1">
    <property type="nucleotide sequence ID" value="NZ_FXZM01000003.1"/>
</dbReference>
<dbReference type="InterPro" id="IPR018960">
    <property type="entry name" value="DUF1990"/>
</dbReference>
<dbReference type="Proteomes" id="UP000234462">
    <property type="component" value="Unassembled WGS sequence"/>
</dbReference>
<protein>
    <submittedName>
        <fullName evidence="2">Uncharacterized protein, UPF0548 family</fullName>
    </submittedName>
</protein>
<feature type="domain" description="DUF1990" evidence="1">
    <location>
        <begin position="27"/>
        <end position="172"/>
    </location>
</feature>
<evidence type="ECO:0000313" key="2">
    <source>
        <dbReference type="EMBL" id="SMY11233.1"/>
    </source>
</evidence>
<dbReference type="OrthoDB" id="9797603at2"/>
<evidence type="ECO:0000313" key="3">
    <source>
        <dbReference type="Proteomes" id="UP000234462"/>
    </source>
</evidence>
<evidence type="ECO:0000259" key="1">
    <source>
        <dbReference type="Pfam" id="PF09348"/>
    </source>
</evidence>
<dbReference type="AlphaFoldDB" id="A0A2H1L499"/>
<dbReference type="Pfam" id="PF09348">
    <property type="entry name" value="DUF1990"/>
    <property type="match status" value="1"/>
</dbReference>
<name>A0A2H1L499_9MICO</name>
<sequence length="176" mass="18464">MRPELLSHAAAEALAAVPLSTDLRSVDGAVPPGHRRLVTSRLLTRRDFDAAADALLCWGMHAGAGLGVAASSIPVESGAVVQLTVGRAVTPGLTVACRVIDVFDEGWCRGFTYATLAGHLESGIQRFMVSSDVHGRIRASVVSVSAPAHGAMRWAGPLSVWAQRFAASRYCASLDT</sequence>
<dbReference type="PANTHER" id="PTHR34202:SF1">
    <property type="entry name" value="UPF0548 PROTEIN"/>
    <property type="match status" value="1"/>
</dbReference>
<dbReference type="InterPro" id="IPR014457">
    <property type="entry name" value="UCP010260"/>
</dbReference>